<dbReference type="SUPFAM" id="SSF48726">
    <property type="entry name" value="Immunoglobulin"/>
    <property type="match status" value="1"/>
</dbReference>
<protein>
    <recommendedName>
        <fullName evidence="2">Ig-like domain-containing protein</fullName>
    </recommendedName>
</protein>
<organism evidence="3 4">
    <name type="scientific">Opisthorchis felineus</name>
    <dbReference type="NCBI Taxonomy" id="147828"/>
    <lineage>
        <taxon>Eukaryota</taxon>
        <taxon>Metazoa</taxon>
        <taxon>Spiralia</taxon>
        <taxon>Lophotrochozoa</taxon>
        <taxon>Platyhelminthes</taxon>
        <taxon>Trematoda</taxon>
        <taxon>Digenea</taxon>
        <taxon>Opisthorchiida</taxon>
        <taxon>Opisthorchiata</taxon>
        <taxon>Opisthorchiidae</taxon>
        <taxon>Opisthorchis</taxon>
    </lineage>
</organism>
<dbReference type="InterPro" id="IPR037448">
    <property type="entry name" value="Zig-8"/>
</dbReference>
<comment type="caution">
    <text evidence="3">The sequence shown here is derived from an EMBL/GenBank/DDBJ whole genome shotgun (WGS) entry which is preliminary data.</text>
</comment>
<feature type="domain" description="Ig-like" evidence="2">
    <location>
        <begin position="257"/>
        <end position="353"/>
    </location>
</feature>
<feature type="domain" description="Ig-like" evidence="2">
    <location>
        <begin position="100"/>
        <end position="193"/>
    </location>
</feature>
<accession>A0A4S2LDM1</accession>
<dbReference type="InterPro" id="IPR007110">
    <property type="entry name" value="Ig-like_dom"/>
</dbReference>
<dbReference type="Proteomes" id="UP000308267">
    <property type="component" value="Unassembled WGS sequence"/>
</dbReference>
<proteinExistence type="predicted"/>
<dbReference type="PROSITE" id="PS50835">
    <property type="entry name" value="IG_LIKE"/>
    <property type="match status" value="2"/>
</dbReference>
<dbReference type="InterPro" id="IPR036179">
    <property type="entry name" value="Ig-like_dom_sf"/>
</dbReference>
<dbReference type="GO" id="GO:0032589">
    <property type="term" value="C:neuron projection membrane"/>
    <property type="evidence" value="ECO:0007669"/>
    <property type="project" value="TreeGrafter"/>
</dbReference>
<dbReference type="AlphaFoldDB" id="A0A4S2LDM1"/>
<sequence length="504" mass="56304">MHFEHVNTLIVINVLTYCGQQFASGLPTIQTSAGNGRASSPFEKQNNYLNKSYNSPSVKTSNILIGDKLQTTKNSVAINGQTSTKEKPTRGGVQYKPKDPKKAQENSPRFVKFDTGETIRLRCRILRGPYLVMWNKLGLDYPLTIGTRRFSPDERIRTQYKAPDKWVLTIAAAKLTDSGVYTCTTSTNSAPTDQFQHPCLVESKDGAFAQAEYANISCQEENSDSVQDIQSNKKGSNEYYVTVVEPELRDRYQVDAPAKDKLLGRKQITVTGPLLVFYGTPLELICRASFPTDEAKMNPKITLEWYHLGVRRRTHPTRSGGIFISERWVDSHILESRLLVTWASEADAGQWICLDRSVHSTGRGTTVKEQNNLGFGHDRRDEINFLPMNPNFSLIKNQLSSISHSTADIGFDRIDVMVIDLPDPTESSLAATASPVPAYMPMNDQAPQSTKQNFTAVLARAGSLRGSPRLSLRPGNAVRRRSYFVRLISVCTVLTLTNQFIVRT</sequence>
<dbReference type="EMBL" id="SJOL01007957">
    <property type="protein sequence ID" value="TGZ61453.1"/>
    <property type="molecule type" value="Genomic_DNA"/>
</dbReference>
<evidence type="ECO:0000313" key="4">
    <source>
        <dbReference type="Proteomes" id="UP000308267"/>
    </source>
</evidence>
<dbReference type="SMART" id="SM00408">
    <property type="entry name" value="IGc2"/>
    <property type="match status" value="1"/>
</dbReference>
<dbReference type="InterPro" id="IPR013783">
    <property type="entry name" value="Ig-like_fold"/>
</dbReference>
<dbReference type="OrthoDB" id="190835at2759"/>
<dbReference type="PANTHER" id="PTHR23279">
    <property type="entry name" value="DEFECTIVE PROBOSCIS EXTENSION RESPONSE DPR -RELATED"/>
    <property type="match status" value="1"/>
</dbReference>
<dbReference type="STRING" id="147828.A0A4S2LDM1"/>
<evidence type="ECO:0000313" key="3">
    <source>
        <dbReference type="EMBL" id="TGZ61453.1"/>
    </source>
</evidence>
<dbReference type="InterPro" id="IPR003599">
    <property type="entry name" value="Ig_sub"/>
</dbReference>
<dbReference type="Gene3D" id="2.60.40.10">
    <property type="entry name" value="Immunoglobulins"/>
    <property type="match status" value="1"/>
</dbReference>
<dbReference type="Pfam" id="PF07679">
    <property type="entry name" value="I-set"/>
    <property type="match status" value="1"/>
</dbReference>
<gene>
    <name evidence="3" type="ORF">CRM22_007971</name>
</gene>
<dbReference type="InterPro" id="IPR013098">
    <property type="entry name" value="Ig_I-set"/>
</dbReference>
<dbReference type="SMART" id="SM00409">
    <property type="entry name" value="IG"/>
    <property type="match status" value="2"/>
</dbReference>
<dbReference type="GO" id="GO:0050808">
    <property type="term" value="P:synapse organization"/>
    <property type="evidence" value="ECO:0007669"/>
    <property type="project" value="TreeGrafter"/>
</dbReference>
<evidence type="ECO:0000256" key="1">
    <source>
        <dbReference type="SAM" id="MobiDB-lite"/>
    </source>
</evidence>
<feature type="region of interest" description="Disordered" evidence="1">
    <location>
        <begin position="79"/>
        <end position="105"/>
    </location>
</feature>
<reference evidence="3 4" key="1">
    <citation type="journal article" date="2019" name="BMC Genomics">
        <title>New insights from Opisthorchis felineus genome: update on genomics of the epidemiologically important liver flukes.</title>
        <authorList>
            <person name="Ershov N.I."/>
            <person name="Mordvinov V.A."/>
            <person name="Prokhortchouk E.B."/>
            <person name="Pakharukova M.Y."/>
            <person name="Gunbin K.V."/>
            <person name="Ustyantsev K."/>
            <person name="Genaev M.A."/>
            <person name="Blinov A.G."/>
            <person name="Mazur A."/>
            <person name="Boulygina E."/>
            <person name="Tsygankova S."/>
            <person name="Khrameeva E."/>
            <person name="Chekanov N."/>
            <person name="Fan G."/>
            <person name="Xiao A."/>
            <person name="Zhang H."/>
            <person name="Xu X."/>
            <person name="Yang H."/>
            <person name="Solovyev V."/>
            <person name="Lee S.M."/>
            <person name="Liu X."/>
            <person name="Afonnikov D.A."/>
            <person name="Skryabin K.G."/>
        </authorList>
    </citation>
    <scope>NUCLEOTIDE SEQUENCE [LARGE SCALE GENOMIC DNA]</scope>
    <source>
        <strain evidence="3">AK-0245</strain>
        <tissue evidence="3">Whole organism</tissue>
    </source>
</reference>
<evidence type="ECO:0000259" key="2">
    <source>
        <dbReference type="PROSITE" id="PS50835"/>
    </source>
</evidence>
<dbReference type="InterPro" id="IPR003598">
    <property type="entry name" value="Ig_sub2"/>
</dbReference>
<name>A0A4S2LDM1_OPIFE</name>
<dbReference type="PANTHER" id="PTHR23279:SF36">
    <property type="entry name" value="DEFECTIVE PROBOSCIS EXTENSION RESPONSE 9, ISOFORM A"/>
    <property type="match status" value="1"/>
</dbReference>
<keyword evidence="4" id="KW-1185">Reference proteome</keyword>